<dbReference type="GO" id="GO:0004674">
    <property type="term" value="F:protein serine/threonine kinase activity"/>
    <property type="evidence" value="ECO:0007669"/>
    <property type="project" value="UniProtKB-KW"/>
</dbReference>
<dbReference type="SMART" id="SM00220">
    <property type="entry name" value="S_TKc"/>
    <property type="match status" value="1"/>
</dbReference>
<evidence type="ECO:0000256" key="6">
    <source>
        <dbReference type="ARBA" id="ARBA00022777"/>
    </source>
</evidence>
<dbReference type="Gene3D" id="3.30.200.20">
    <property type="entry name" value="Phosphorylase Kinase, domain 1"/>
    <property type="match status" value="1"/>
</dbReference>
<keyword evidence="3" id="KW-0723">Serine/threonine-protein kinase</keyword>
<keyword evidence="4" id="KW-0808">Transferase</keyword>
<dbReference type="GO" id="GO:0007165">
    <property type="term" value="P:signal transduction"/>
    <property type="evidence" value="ECO:0007669"/>
    <property type="project" value="InterPro"/>
</dbReference>
<evidence type="ECO:0000256" key="7">
    <source>
        <dbReference type="ARBA" id="ARBA00022840"/>
    </source>
</evidence>
<keyword evidence="5" id="KW-0547">Nucleotide-binding</keyword>
<feature type="compositionally biased region" description="Polar residues" evidence="10">
    <location>
        <begin position="261"/>
        <end position="286"/>
    </location>
</feature>
<gene>
    <name evidence="14" type="primary">LOC106181436</name>
</gene>
<evidence type="ECO:0000256" key="1">
    <source>
        <dbReference type="ARBA" id="ARBA00008718"/>
    </source>
</evidence>
<evidence type="ECO:0000256" key="10">
    <source>
        <dbReference type="SAM" id="MobiDB-lite"/>
    </source>
</evidence>
<evidence type="ECO:0000259" key="12">
    <source>
        <dbReference type="PROSITE" id="PS50017"/>
    </source>
</evidence>
<dbReference type="InParanoid" id="A0A1S3KF51"/>
<dbReference type="KEGG" id="lak:106181436"/>
<comment type="catalytic activity">
    <reaction evidence="9">
        <text>L-seryl-[protein] + ATP = O-phospho-L-seryl-[protein] + ADP + H(+)</text>
        <dbReference type="Rhea" id="RHEA:17989"/>
        <dbReference type="Rhea" id="RHEA-COMP:9863"/>
        <dbReference type="Rhea" id="RHEA-COMP:11604"/>
        <dbReference type="ChEBI" id="CHEBI:15378"/>
        <dbReference type="ChEBI" id="CHEBI:29999"/>
        <dbReference type="ChEBI" id="CHEBI:30616"/>
        <dbReference type="ChEBI" id="CHEBI:83421"/>
        <dbReference type="ChEBI" id="CHEBI:456216"/>
        <dbReference type="EC" id="2.7.11.1"/>
    </reaction>
</comment>
<dbReference type="InterPro" id="IPR011009">
    <property type="entry name" value="Kinase-like_dom_sf"/>
</dbReference>
<accession>A0A1S3KF51</accession>
<evidence type="ECO:0000256" key="2">
    <source>
        <dbReference type="ARBA" id="ARBA00012513"/>
    </source>
</evidence>
<evidence type="ECO:0000313" key="14">
    <source>
        <dbReference type="RefSeq" id="XP_013421263.1"/>
    </source>
</evidence>
<evidence type="ECO:0000256" key="9">
    <source>
        <dbReference type="ARBA" id="ARBA00048679"/>
    </source>
</evidence>
<organism evidence="13 14">
    <name type="scientific">Lingula anatina</name>
    <name type="common">Brachiopod</name>
    <name type="synonym">Lingula unguis</name>
    <dbReference type="NCBI Taxonomy" id="7574"/>
    <lineage>
        <taxon>Eukaryota</taxon>
        <taxon>Metazoa</taxon>
        <taxon>Spiralia</taxon>
        <taxon>Lophotrochozoa</taxon>
        <taxon>Brachiopoda</taxon>
        <taxon>Linguliformea</taxon>
        <taxon>Lingulata</taxon>
        <taxon>Lingulida</taxon>
        <taxon>Linguloidea</taxon>
        <taxon>Lingulidae</taxon>
        <taxon>Lingula</taxon>
    </lineage>
</organism>
<dbReference type="Gene3D" id="1.10.510.10">
    <property type="entry name" value="Transferase(Phosphotransferase) domain 1"/>
    <property type="match status" value="1"/>
</dbReference>
<dbReference type="CDD" id="cd14066">
    <property type="entry name" value="STKc_IRAK"/>
    <property type="match status" value="1"/>
</dbReference>
<feature type="compositionally biased region" description="Basic and acidic residues" evidence="10">
    <location>
        <begin position="170"/>
        <end position="181"/>
    </location>
</feature>
<dbReference type="InterPro" id="IPR000488">
    <property type="entry name" value="Death_dom"/>
</dbReference>
<feature type="region of interest" description="Disordered" evidence="10">
    <location>
        <begin position="619"/>
        <end position="646"/>
    </location>
</feature>
<dbReference type="STRING" id="7574.A0A1S3KF51"/>
<dbReference type="Pfam" id="PF00069">
    <property type="entry name" value="Pkinase"/>
    <property type="match status" value="1"/>
</dbReference>
<dbReference type="Pfam" id="PF00531">
    <property type="entry name" value="Death"/>
    <property type="match status" value="1"/>
</dbReference>
<reference evidence="14" key="1">
    <citation type="submission" date="2025-08" db="UniProtKB">
        <authorList>
            <consortium name="RefSeq"/>
        </authorList>
    </citation>
    <scope>IDENTIFICATION</scope>
    <source>
        <tissue evidence="14">Gonads</tissue>
    </source>
</reference>
<dbReference type="InterPro" id="IPR000719">
    <property type="entry name" value="Prot_kinase_dom"/>
</dbReference>
<comment type="catalytic activity">
    <reaction evidence="8">
        <text>L-threonyl-[protein] + ATP = O-phospho-L-threonyl-[protein] + ADP + H(+)</text>
        <dbReference type="Rhea" id="RHEA:46608"/>
        <dbReference type="Rhea" id="RHEA-COMP:11060"/>
        <dbReference type="Rhea" id="RHEA-COMP:11605"/>
        <dbReference type="ChEBI" id="CHEBI:15378"/>
        <dbReference type="ChEBI" id="CHEBI:30013"/>
        <dbReference type="ChEBI" id="CHEBI:30616"/>
        <dbReference type="ChEBI" id="CHEBI:61977"/>
        <dbReference type="ChEBI" id="CHEBI:456216"/>
        <dbReference type="EC" id="2.7.11.1"/>
    </reaction>
</comment>
<name>A0A1S3KF51_LINAN</name>
<dbReference type="PROSITE" id="PS00108">
    <property type="entry name" value="PROTEIN_KINASE_ST"/>
    <property type="match status" value="1"/>
</dbReference>
<dbReference type="GO" id="GO:0005524">
    <property type="term" value="F:ATP binding"/>
    <property type="evidence" value="ECO:0007669"/>
    <property type="project" value="UniProtKB-KW"/>
</dbReference>
<feature type="compositionally biased region" description="Polar residues" evidence="10">
    <location>
        <begin position="846"/>
        <end position="873"/>
    </location>
</feature>
<dbReference type="SUPFAM" id="SSF56112">
    <property type="entry name" value="Protein kinase-like (PK-like)"/>
    <property type="match status" value="1"/>
</dbReference>
<dbReference type="AlphaFoldDB" id="A0A1S3KF51"/>
<evidence type="ECO:0000256" key="8">
    <source>
        <dbReference type="ARBA" id="ARBA00047899"/>
    </source>
</evidence>
<dbReference type="OrthoDB" id="4062651at2759"/>
<feature type="domain" description="Death" evidence="12">
    <location>
        <begin position="35"/>
        <end position="104"/>
    </location>
</feature>
<comment type="similarity">
    <text evidence="1">Belongs to the protein kinase superfamily. TKL Ser/Thr protein kinase family. Pelle subfamily.</text>
</comment>
<evidence type="ECO:0000256" key="4">
    <source>
        <dbReference type="ARBA" id="ARBA00022679"/>
    </source>
</evidence>
<dbReference type="GeneID" id="106181436"/>
<keyword evidence="7" id="KW-0067">ATP-binding</keyword>
<dbReference type="FunFam" id="1.10.510.10:FF:000754">
    <property type="entry name" value="Interleukin-1 receptor-associated kinase"/>
    <property type="match status" value="1"/>
</dbReference>
<keyword evidence="6" id="KW-0418">Kinase</keyword>
<sequence length="1105" mass="125768">MAGRQAGEEAPRYVPDIPYPIRLKLCRALDADKGWEDLAGDLQYALTDILLFNNAYMRPGGSPTNELLTSWGHRNPSIITLFKLLANHRRCREMQLLKDLVPEEYHRLMDEDFSGNLFERSDSSLSRCSNKSFDENLPLPPQNVENDETLDYTYHNVGQPASAQSLQNGYHKDNRDQNMNEDKLKDISYENEKSIKDMLSPLFSEAQPSYPCHPNKNAHQMRKMHPQSQENEELDYENALPVMKNRVLPHEPQESECDFTEPSTGYTQRQSPQSIQSVGSEGSSLSCPEEAKKYDKLTQFAYSVTPHFSYKEIVGATDGFADHNLQGKGTFGEVYKGTLRKTAFAIKRLLQQRQFEGEQARQRHHHMEIKSLLMYRHDNIVQLIGYSLDGPEVCLIYQFMVNGSLEDRLACKDGTKPLSWHQRCSILKGAARGLQYLHTALDKPLIHGDVKSANILLDKHYEARIGDFGIAQEAQKGSEGKYTHITQQDAGIFGSLAYAPPEFLRNYQLSVKGDTYGFGVVIFEACSGKPPFEEKEHKGRQMTKYLKDHMGEVLDMVNDDKELLKEKDHKAANWPDDIFVELMKLGHYCIMPKKKERPEMSEVLKSLEDVELNVQKEKYFQHRRSSKEDEKPASSHMSYEDTSRSFQMDHHSYVNPEKKLQEVPDYVNESSITKDADDPNFFYSDPKKLAEIEKFDQGNISHSADDERFLAYDKKKIGEDTVGGSTGGGPRSMSPLELQKQYDVAKEKETQSGNFVTAEKRPGLLRTYSPLQLQMSYDAMKQHGGAKSLDGHLQEKIEKKATENSVPTSLPAQPLKDGRKLEVEHYENIPVHHDYENIPNFSEIQFSQQGASQSPQPRQSTANCTPAETTNRSEMAVEEVMPRKKKLPKAFQQYYDEVAELQKEVENKDANVFFAGLEQSQNFRSQAVGDNPEYYNEVCLQMALQEHQESQSQIGDIQQFETRDTAVVQKEDSQQRDTDFAEKKSEILATDSTLAEAQSMEHIQEHVIKSGDKTAISQHHHYTSCITEYVADEGYVQNPALGLVHFQDPELGLECTQPRLGSPADIVENLRQRKEALMQSVQKDLPSVTEDMARMTVKTNTTNTP</sequence>
<feature type="region of interest" description="Disordered" evidence="10">
    <location>
        <begin position="846"/>
        <end position="881"/>
    </location>
</feature>
<dbReference type="PANTHER" id="PTHR27001">
    <property type="entry name" value="OS01G0253100 PROTEIN"/>
    <property type="match status" value="1"/>
</dbReference>
<dbReference type="GO" id="GO:0005886">
    <property type="term" value="C:plasma membrane"/>
    <property type="evidence" value="ECO:0007669"/>
    <property type="project" value="TreeGrafter"/>
</dbReference>
<evidence type="ECO:0000256" key="3">
    <source>
        <dbReference type="ARBA" id="ARBA00022527"/>
    </source>
</evidence>
<dbReference type="RefSeq" id="XP_013421263.1">
    <property type="nucleotide sequence ID" value="XM_013565809.1"/>
</dbReference>
<dbReference type="InterPro" id="IPR011029">
    <property type="entry name" value="DEATH-like_dom_sf"/>
</dbReference>
<feature type="region of interest" description="Disordered" evidence="10">
    <location>
        <begin position="161"/>
        <end position="181"/>
    </location>
</feature>
<protein>
    <recommendedName>
        <fullName evidence="2">non-specific serine/threonine protein kinase</fullName>
        <ecNumber evidence="2">2.7.11.1</ecNumber>
    </recommendedName>
</protein>
<evidence type="ECO:0000313" key="13">
    <source>
        <dbReference type="Proteomes" id="UP000085678"/>
    </source>
</evidence>
<feature type="domain" description="Protein kinase" evidence="11">
    <location>
        <begin position="320"/>
        <end position="620"/>
    </location>
</feature>
<evidence type="ECO:0000256" key="5">
    <source>
        <dbReference type="ARBA" id="ARBA00022741"/>
    </source>
</evidence>
<dbReference type="InterPro" id="IPR008271">
    <property type="entry name" value="Ser/Thr_kinase_AS"/>
</dbReference>
<dbReference type="PANTHER" id="PTHR27001:SF939">
    <property type="entry name" value="INTERLEUKIN 1 RECEPTOR ASSOCIATED KINASE 1"/>
    <property type="match status" value="1"/>
</dbReference>
<dbReference type="FunCoup" id="A0A1S3KF51">
    <property type="interactions" value="1995"/>
</dbReference>
<dbReference type="SUPFAM" id="SSF47986">
    <property type="entry name" value="DEATH domain"/>
    <property type="match status" value="1"/>
</dbReference>
<dbReference type="EC" id="2.7.11.1" evidence="2"/>
<dbReference type="Gene3D" id="1.10.533.10">
    <property type="entry name" value="Death Domain, Fas"/>
    <property type="match status" value="1"/>
</dbReference>
<dbReference type="PROSITE" id="PS50011">
    <property type="entry name" value="PROTEIN_KINASE_DOM"/>
    <property type="match status" value="1"/>
</dbReference>
<keyword evidence="13" id="KW-1185">Reference proteome</keyword>
<evidence type="ECO:0000259" key="11">
    <source>
        <dbReference type="PROSITE" id="PS50011"/>
    </source>
</evidence>
<feature type="region of interest" description="Disordered" evidence="10">
    <location>
        <begin position="251"/>
        <end position="287"/>
    </location>
</feature>
<dbReference type="Proteomes" id="UP000085678">
    <property type="component" value="Unplaced"/>
</dbReference>
<proteinExistence type="inferred from homology"/>
<dbReference type="PROSITE" id="PS50017">
    <property type="entry name" value="DEATH_DOMAIN"/>
    <property type="match status" value="1"/>
</dbReference>